<dbReference type="Gene3D" id="1.20.1440.160">
    <property type="entry name" value="Tumor necrosis factor alpha-induced protein 8-like"/>
    <property type="match status" value="1"/>
</dbReference>
<evidence type="ECO:0000313" key="3">
    <source>
        <dbReference type="WBParaSite" id="TCONS_00001177.p1"/>
    </source>
</evidence>
<evidence type="ECO:0000313" key="2">
    <source>
        <dbReference type="WBParaSite" id="SSTP_0000576900.1"/>
    </source>
</evidence>
<evidence type="ECO:0000313" key="1">
    <source>
        <dbReference type="Proteomes" id="UP000035681"/>
    </source>
</evidence>
<keyword evidence="1" id="KW-1185">Reference proteome</keyword>
<dbReference type="PANTHER" id="PTHR12757">
    <property type="entry name" value="TUMOR NECROSIS FACTOR INDUCED PROTEIN"/>
    <property type="match status" value="1"/>
</dbReference>
<dbReference type="GO" id="GO:0042981">
    <property type="term" value="P:regulation of apoptotic process"/>
    <property type="evidence" value="ECO:0007669"/>
    <property type="project" value="InterPro"/>
</dbReference>
<dbReference type="Pfam" id="PF05527">
    <property type="entry name" value="TNFAIP8"/>
    <property type="match status" value="1"/>
</dbReference>
<dbReference type="InterPro" id="IPR008477">
    <property type="entry name" value="TNFAIP8-like"/>
</dbReference>
<dbReference type="STRING" id="6248.A0A0K0E8D8"/>
<sequence>MPHEIFLTPSHITKKQRETSVSKADSLSENETKTFSAASLSLRAQKKIVGKLSNRKIIKILTGNDVNKLFDELYKALKIHYNQTCAEKVIKYIIKISLKLYMIEQDGSLNSENTKILQSLERTFKSFILTFISFNQVDFSYDRNFLTKQLDQLQDRATILVDTYLSDKSSRRCDFIFEQINNPLFLDDLFKGKGEIHKALLGINKYFEILIDTKQI</sequence>
<dbReference type="PANTHER" id="PTHR12757:SF1">
    <property type="entry name" value="PROTEIN SALIVARY GLANDS MARRED"/>
    <property type="match status" value="1"/>
</dbReference>
<dbReference type="GO" id="GO:0005737">
    <property type="term" value="C:cytoplasm"/>
    <property type="evidence" value="ECO:0007669"/>
    <property type="project" value="TreeGrafter"/>
</dbReference>
<dbReference type="WBParaSite" id="TCONS_00001177.p1">
    <property type="protein sequence ID" value="TCONS_00001177.p1"/>
    <property type="gene ID" value="XLOC_001098"/>
</dbReference>
<accession>A0A0K0E8D8</accession>
<dbReference type="AlphaFoldDB" id="A0A0K0E8D8"/>
<protein>
    <submittedName>
        <fullName evidence="2 3">Tumor necrosis factor alpha-induced protein 8-like protein</fullName>
    </submittedName>
</protein>
<name>A0A0K0E8D8_STRER</name>
<dbReference type="Proteomes" id="UP000035681">
    <property type="component" value="Unplaced"/>
</dbReference>
<reference evidence="2" key="1">
    <citation type="submission" date="2015-08" db="UniProtKB">
        <authorList>
            <consortium name="WormBaseParasite"/>
        </authorList>
    </citation>
    <scope>IDENTIFICATION</scope>
</reference>
<organism evidence="2">
    <name type="scientific">Strongyloides stercoralis</name>
    <name type="common">Threadworm</name>
    <dbReference type="NCBI Taxonomy" id="6248"/>
    <lineage>
        <taxon>Eukaryota</taxon>
        <taxon>Metazoa</taxon>
        <taxon>Ecdysozoa</taxon>
        <taxon>Nematoda</taxon>
        <taxon>Chromadorea</taxon>
        <taxon>Rhabditida</taxon>
        <taxon>Tylenchina</taxon>
        <taxon>Panagrolaimomorpha</taxon>
        <taxon>Strongyloidoidea</taxon>
        <taxon>Strongyloididae</taxon>
        <taxon>Strongyloides</taxon>
    </lineage>
</organism>
<dbReference type="WBParaSite" id="SSTP_0000576900.1">
    <property type="protein sequence ID" value="SSTP_0000576900.1"/>
    <property type="gene ID" value="SSTP_0000576900"/>
</dbReference>
<proteinExistence type="predicted"/>
<dbReference type="InterPro" id="IPR038355">
    <property type="entry name" value="TNFAIP8_sf"/>
</dbReference>